<gene>
    <name evidence="1" type="ORF">ACFQPE_16995</name>
</gene>
<evidence type="ECO:0000313" key="1">
    <source>
        <dbReference type="EMBL" id="MFC7318479.1"/>
    </source>
</evidence>
<accession>A0ABD6AD19</accession>
<proteinExistence type="predicted"/>
<evidence type="ECO:0000313" key="2">
    <source>
        <dbReference type="Proteomes" id="UP001596547"/>
    </source>
</evidence>
<reference evidence="1 2" key="1">
    <citation type="journal article" date="2019" name="Int. J. Syst. Evol. Microbiol.">
        <title>The Global Catalogue of Microorganisms (GCM) 10K type strain sequencing project: providing services to taxonomists for standard genome sequencing and annotation.</title>
        <authorList>
            <consortium name="The Broad Institute Genomics Platform"/>
            <consortium name="The Broad Institute Genome Sequencing Center for Infectious Disease"/>
            <person name="Wu L."/>
            <person name="Ma J."/>
        </authorList>
    </citation>
    <scope>NUCLEOTIDE SEQUENCE [LARGE SCALE GENOMIC DNA]</scope>
    <source>
        <strain evidence="1 2">PSR21</strain>
    </source>
</reference>
<dbReference type="AlphaFoldDB" id="A0ABD6AD19"/>
<dbReference type="Pfam" id="PF02288">
    <property type="entry name" value="Dehydratase_MU"/>
    <property type="match status" value="1"/>
</dbReference>
<keyword evidence="2" id="KW-1185">Reference proteome</keyword>
<sequence>MTHAPDAPPAVCLVATPDCGALPQRVEYGLEEESVPVRVAEAAFDDPVAAAFEAAADSRLGIGVALSPARGVLHHERLARSEPLLAVDRPSPADARRLGTNAGRLAKRLPLRL</sequence>
<name>A0ABD6AD19_9EURY</name>
<comment type="caution">
    <text evidence="1">The sequence shown here is derived from an EMBL/GenBank/DDBJ whole genome shotgun (WGS) entry which is preliminary data.</text>
</comment>
<dbReference type="RefSeq" id="WP_276306679.1">
    <property type="nucleotide sequence ID" value="NZ_CP119993.1"/>
</dbReference>
<dbReference type="InterPro" id="IPR003208">
    <property type="entry name" value="Dehydtase/Dehydtase_re"/>
</dbReference>
<organism evidence="1 2">
    <name type="scientific">Halomarina halobia</name>
    <dbReference type="NCBI Taxonomy" id="3033386"/>
    <lineage>
        <taxon>Archaea</taxon>
        <taxon>Methanobacteriati</taxon>
        <taxon>Methanobacteriota</taxon>
        <taxon>Stenosarchaea group</taxon>
        <taxon>Halobacteria</taxon>
        <taxon>Halobacteriales</taxon>
        <taxon>Natronomonadaceae</taxon>
        <taxon>Halomarina</taxon>
    </lineage>
</organism>
<dbReference type="GeneID" id="79317341"/>
<protein>
    <submittedName>
        <fullName evidence="1">Glycerol dehydratase reactivase beta/small subunit family protein</fullName>
    </submittedName>
</protein>
<dbReference type="Proteomes" id="UP001596547">
    <property type="component" value="Unassembled WGS sequence"/>
</dbReference>
<dbReference type="InterPro" id="IPR010254">
    <property type="entry name" value="B12-dep_deHydtase_bsu"/>
</dbReference>
<dbReference type="Gene3D" id="3.40.50.10150">
    <property type="entry name" value="B12-dependent dehydatase associated subunit"/>
    <property type="match status" value="1"/>
</dbReference>
<dbReference type="SUPFAM" id="SSF52968">
    <property type="entry name" value="B12-dependent dehydatase associated subunit"/>
    <property type="match status" value="1"/>
</dbReference>
<dbReference type="EMBL" id="JBHTBF010000003">
    <property type="protein sequence ID" value="MFC7318479.1"/>
    <property type="molecule type" value="Genomic_DNA"/>
</dbReference>